<proteinExistence type="predicted"/>
<feature type="signal peptide" evidence="1">
    <location>
        <begin position="1"/>
        <end position="22"/>
    </location>
</feature>
<name>A0A5B0MYS0_PUCGR</name>
<dbReference type="AlphaFoldDB" id="A0A5B0MYS0"/>
<comment type="caution">
    <text evidence="2">The sequence shown here is derived from an EMBL/GenBank/DDBJ whole genome shotgun (WGS) entry which is preliminary data.</text>
</comment>
<sequence length="54" mass="6154">MVGRNLASLLIVSLVHFTQLLSCRMLDYMAPETAWLAVSPRGYPRVMRSFDNPE</sequence>
<evidence type="ECO:0000313" key="3">
    <source>
        <dbReference type="Proteomes" id="UP000324748"/>
    </source>
</evidence>
<keyword evidence="1" id="KW-0732">Signal</keyword>
<evidence type="ECO:0000256" key="1">
    <source>
        <dbReference type="SAM" id="SignalP"/>
    </source>
</evidence>
<protein>
    <submittedName>
        <fullName evidence="2">Uncharacterized protein</fullName>
    </submittedName>
</protein>
<dbReference type="Proteomes" id="UP000324748">
    <property type="component" value="Unassembled WGS sequence"/>
</dbReference>
<feature type="chain" id="PRO_5023095426" evidence="1">
    <location>
        <begin position="23"/>
        <end position="54"/>
    </location>
</feature>
<organism evidence="2 3">
    <name type="scientific">Puccinia graminis f. sp. tritici</name>
    <dbReference type="NCBI Taxonomy" id="56615"/>
    <lineage>
        <taxon>Eukaryota</taxon>
        <taxon>Fungi</taxon>
        <taxon>Dikarya</taxon>
        <taxon>Basidiomycota</taxon>
        <taxon>Pucciniomycotina</taxon>
        <taxon>Pucciniomycetes</taxon>
        <taxon>Pucciniales</taxon>
        <taxon>Pucciniaceae</taxon>
        <taxon>Puccinia</taxon>
    </lineage>
</organism>
<gene>
    <name evidence="2" type="ORF">PGT21_027250</name>
</gene>
<keyword evidence="3" id="KW-1185">Reference proteome</keyword>
<dbReference type="EMBL" id="VSWC01000131">
    <property type="protein sequence ID" value="KAA1081000.1"/>
    <property type="molecule type" value="Genomic_DNA"/>
</dbReference>
<reference evidence="2 3" key="1">
    <citation type="submission" date="2019-05" db="EMBL/GenBank/DDBJ databases">
        <title>Emergence of the Ug99 lineage of the wheat stem rust pathogen through somatic hybridization.</title>
        <authorList>
            <person name="Li F."/>
            <person name="Upadhyaya N.M."/>
            <person name="Sperschneider J."/>
            <person name="Matny O."/>
            <person name="Nguyen-Phuc H."/>
            <person name="Mago R."/>
            <person name="Raley C."/>
            <person name="Miller M.E."/>
            <person name="Silverstein K.A.T."/>
            <person name="Henningsen E."/>
            <person name="Hirsch C.D."/>
            <person name="Visser B."/>
            <person name="Pretorius Z.A."/>
            <person name="Steffenson B.J."/>
            <person name="Schwessinger B."/>
            <person name="Dodds P.N."/>
            <person name="Figueroa M."/>
        </authorList>
    </citation>
    <scope>NUCLEOTIDE SEQUENCE [LARGE SCALE GENOMIC DNA]</scope>
    <source>
        <strain evidence="2">21-0</strain>
    </source>
</reference>
<evidence type="ECO:0000313" key="2">
    <source>
        <dbReference type="EMBL" id="KAA1081000.1"/>
    </source>
</evidence>
<accession>A0A5B0MYS0</accession>